<dbReference type="Proteomes" id="UP001596066">
    <property type="component" value="Unassembled WGS sequence"/>
</dbReference>
<evidence type="ECO:0000313" key="3">
    <source>
        <dbReference type="Proteomes" id="UP001596066"/>
    </source>
</evidence>
<keyword evidence="1" id="KW-1133">Transmembrane helix</keyword>
<evidence type="ECO:0008006" key="4">
    <source>
        <dbReference type="Google" id="ProtNLM"/>
    </source>
</evidence>
<keyword evidence="1" id="KW-0812">Transmembrane</keyword>
<proteinExistence type="predicted"/>
<evidence type="ECO:0000256" key="1">
    <source>
        <dbReference type="SAM" id="Phobius"/>
    </source>
</evidence>
<reference evidence="3" key="1">
    <citation type="journal article" date="2019" name="Int. J. Syst. Evol. Microbiol.">
        <title>The Global Catalogue of Microorganisms (GCM) 10K type strain sequencing project: providing services to taxonomists for standard genome sequencing and annotation.</title>
        <authorList>
            <consortium name="The Broad Institute Genomics Platform"/>
            <consortium name="The Broad Institute Genome Sequencing Center for Infectious Disease"/>
            <person name="Wu L."/>
            <person name="Ma J."/>
        </authorList>
    </citation>
    <scope>NUCLEOTIDE SEQUENCE [LARGE SCALE GENOMIC DNA]</scope>
    <source>
        <strain evidence="3">CGMCC 4.1622</strain>
    </source>
</reference>
<keyword evidence="1" id="KW-0472">Membrane</keyword>
<sequence>MSRGAVNRTILAVVGVILLLTGLLALAGGLDLYGHLGLTMPSRWPWTSPDQPVLSAEARTRWSDRAWWWPVAIAVPSVVLAGGLWWLFAQVRGSGPAGIDLPSPAGPTGHFALHVRSRAVEEALETETIALPEVARITARVAGDPHHPHIRAALRMVSGGHTADLLRSYEAGPMAHARTTLGLADLRSELRIRVTGRRASATRGHHPRVH</sequence>
<dbReference type="RefSeq" id="WP_346141536.1">
    <property type="nucleotide sequence ID" value="NZ_BAAAUA010000005.1"/>
</dbReference>
<evidence type="ECO:0000313" key="2">
    <source>
        <dbReference type="EMBL" id="MFC5647099.1"/>
    </source>
</evidence>
<dbReference type="EMBL" id="JBHSOC010000131">
    <property type="protein sequence ID" value="MFC5647099.1"/>
    <property type="molecule type" value="Genomic_DNA"/>
</dbReference>
<feature type="transmembrane region" description="Helical" evidence="1">
    <location>
        <begin position="67"/>
        <end position="88"/>
    </location>
</feature>
<name>A0ABW0VQA4_9ACTN</name>
<gene>
    <name evidence="2" type="ORF">ACFPZF_37880</name>
</gene>
<comment type="caution">
    <text evidence="2">The sequence shown here is derived from an EMBL/GenBank/DDBJ whole genome shotgun (WGS) entry which is preliminary data.</text>
</comment>
<protein>
    <recommendedName>
        <fullName evidence="4">Alkaline shock response membrane anchor protein AmaP</fullName>
    </recommendedName>
</protein>
<keyword evidence="3" id="KW-1185">Reference proteome</keyword>
<organism evidence="2 3">
    <name type="scientific">Kitasatospora cinereorecta</name>
    <dbReference type="NCBI Taxonomy" id="285560"/>
    <lineage>
        <taxon>Bacteria</taxon>
        <taxon>Bacillati</taxon>
        <taxon>Actinomycetota</taxon>
        <taxon>Actinomycetes</taxon>
        <taxon>Kitasatosporales</taxon>
        <taxon>Streptomycetaceae</taxon>
        <taxon>Kitasatospora</taxon>
    </lineage>
</organism>
<accession>A0ABW0VQA4</accession>